<dbReference type="KEGG" id="pgs:CPT03_18880"/>
<sequence>MKESEDELIAHIKESLSGHEEEYVPGSWENFSEIEGKRNTKVLWLWRLSSAAAVVLIAAAAMMFFSNKVTDQLPVQSVQHKQKAPHPYVKPEEKEAKDANLSIVVKEHEQVPTQMQKNNIVAYAADKEPLSAVSATSTETIVEKSSPVVPVGRVPEVTQEIVKTAPKPTATENKTTVFQEFLNGETRKNQGNPIVKSAVHQKEDKWELGLVVSPSFGNTKKLNMGYGVTMGYALTDKISLSSGVSYSEMAASKSLPPTVSTALAGQNKDLESIEAQVTGIDIPLELKYHLSKNFYANVGVSAFAVINQKQSNSYIQGKLVESPAFSSDGLADMKTFAVNERVVEPAPESEIKDGRYIGFYNFSFGYKQKISKNKAVSIEPFMKVPMKEVSKENLRLIGTGVRLKLDF</sequence>
<keyword evidence="1" id="KW-0472">Membrane</keyword>
<organism evidence="2 3">
    <name type="scientific">Pedobacter ginsengisoli</name>
    <dbReference type="NCBI Taxonomy" id="363852"/>
    <lineage>
        <taxon>Bacteria</taxon>
        <taxon>Pseudomonadati</taxon>
        <taxon>Bacteroidota</taxon>
        <taxon>Sphingobacteriia</taxon>
        <taxon>Sphingobacteriales</taxon>
        <taxon>Sphingobacteriaceae</taxon>
        <taxon>Pedobacter</taxon>
    </lineage>
</organism>
<accession>A0A2D1U9T5</accession>
<name>A0A2D1U9T5_9SPHI</name>
<dbReference type="AlphaFoldDB" id="A0A2D1U9T5"/>
<feature type="transmembrane region" description="Helical" evidence="1">
    <location>
        <begin position="44"/>
        <end position="65"/>
    </location>
</feature>
<keyword evidence="1" id="KW-1133">Transmembrane helix</keyword>
<reference evidence="2 3" key="1">
    <citation type="submission" date="2017-10" db="EMBL/GenBank/DDBJ databases">
        <title>Whole genome of Pedobacter ginsengisoli T01R-27 isolated from tomato rhizosphere.</title>
        <authorList>
            <person name="Weon H.-Y."/>
            <person name="Lee S.A."/>
            <person name="Sang M.K."/>
            <person name="Song J."/>
        </authorList>
    </citation>
    <scope>NUCLEOTIDE SEQUENCE [LARGE SCALE GENOMIC DNA]</scope>
    <source>
        <strain evidence="2 3">T01R-27</strain>
    </source>
</reference>
<keyword evidence="3" id="KW-1185">Reference proteome</keyword>
<gene>
    <name evidence="2" type="ORF">CPT03_18880</name>
</gene>
<evidence type="ECO:0000313" key="3">
    <source>
        <dbReference type="Proteomes" id="UP000223749"/>
    </source>
</evidence>
<evidence type="ECO:0000256" key="1">
    <source>
        <dbReference type="SAM" id="Phobius"/>
    </source>
</evidence>
<keyword evidence="1" id="KW-0812">Transmembrane</keyword>
<proteinExistence type="predicted"/>
<protein>
    <recommendedName>
        <fullName evidence="4">Outer membrane protein beta-barrel domain-containing protein</fullName>
    </recommendedName>
</protein>
<evidence type="ECO:0000313" key="2">
    <source>
        <dbReference type="EMBL" id="ATP58378.1"/>
    </source>
</evidence>
<dbReference type="Proteomes" id="UP000223749">
    <property type="component" value="Chromosome"/>
</dbReference>
<dbReference type="EMBL" id="CP024091">
    <property type="protein sequence ID" value="ATP58378.1"/>
    <property type="molecule type" value="Genomic_DNA"/>
</dbReference>
<evidence type="ECO:0008006" key="4">
    <source>
        <dbReference type="Google" id="ProtNLM"/>
    </source>
</evidence>